<sequence>MFLLINLTVFAFYCYNIFDINVVYLKDWHSICNLRLFKYATCLRYKGFFMNDFNYRDYKFNNHYDKPGHNYLEDLKKFSKKKWIGGSLVVKKDGTLEEVGLFGSFRNFFRKDRKKLTQLRVLHFIAFGKKNGAFLTQERIKKIEDLARRVGIKDINKNDDLKKLIGSDETREIDRAIESFYSSHKKEYLPFEKKHGWIHGYEQDPQDSSLDSTESTRQDPQDSRNDATNDLLDTDSFSEDDSHLGAHSSSSSPSTDSSCAETSSSSLSTDAGSTNHGSEPSSQSSSGSLSETVRGSIQLDEGEPSEKEISSGSVSSRGNLRFADDSDRVDDQEQPRSEREELSDSEDEASESSEGGNGSASTSFGSSRQGNDSFSGNTYRRDRTRSLDLSSSKKAEDSSARRGSLDAGSRNVSPERPRPLDDLPIPRSSVVQREEEQPDDTRLGSPEPQVQAEIPTEPHLIPDAPPYVPAPPPQPTIPTPPPIGMPNSSSQPPRPLAPPQPRVDDNLKSRVAQRRIDLGGHEDEGEDVNSSGELEPSTETGNGPTINNNQIIRQADAIIEFARVFSESYKNLKEKFEEFRQIVGLEPRNERQLQTAFNLLNKAFNDTDTKLSKLRDYVSNADKYERAMRELLAIRAARSNPNVVYQNTTDAIMKRGKRMTDSLNKLKEIDEEALLPRDGREPFFRMARAFTSANAPKETISLQQRIVDAGSSSNITNSITDSWLIDSSYQGED</sequence>
<reference evidence="2 3" key="1">
    <citation type="journal article" date="2014" name="Mol. Biol. Evol.">
        <title>Massive expansion of Ubiquitination-related gene families within the Chlamydiae.</title>
        <authorList>
            <person name="Domman D."/>
            <person name="Collingro A."/>
            <person name="Lagkouvardos I."/>
            <person name="Gehre L."/>
            <person name="Weinmaier T."/>
            <person name="Rattei T."/>
            <person name="Subtil A."/>
            <person name="Horn M."/>
        </authorList>
    </citation>
    <scope>NUCLEOTIDE SEQUENCE [LARGE SCALE GENOMIC DNA]</scope>
    <source>
        <strain evidence="2 3">OEW1</strain>
    </source>
</reference>
<evidence type="ECO:0000313" key="3">
    <source>
        <dbReference type="Proteomes" id="UP000031307"/>
    </source>
</evidence>
<protein>
    <submittedName>
        <fullName evidence="2">Uncharacterized protein</fullName>
    </submittedName>
</protein>
<feature type="compositionally biased region" description="Polar residues" evidence="1">
    <location>
        <begin position="364"/>
        <end position="378"/>
    </location>
</feature>
<feature type="region of interest" description="Disordered" evidence="1">
    <location>
        <begin position="199"/>
        <end position="548"/>
    </location>
</feature>
<feature type="compositionally biased region" description="Pro residues" evidence="1">
    <location>
        <begin position="492"/>
        <end position="501"/>
    </location>
</feature>
<comment type="caution">
    <text evidence="2">The sequence shown here is derived from an EMBL/GenBank/DDBJ whole genome shotgun (WGS) entry which is preliminary data.</text>
</comment>
<dbReference type="AlphaFoldDB" id="A0A0C1EBR8"/>
<feature type="compositionally biased region" description="Basic and acidic residues" evidence="1">
    <location>
        <begin position="214"/>
        <end position="227"/>
    </location>
</feature>
<dbReference type="EMBL" id="JSAM01000075">
    <property type="protein sequence ID" value="KIA77498.1"/>
    <property type="molecule type" value="Genomic_DNA"/>
</dbReference>
<proteinExistence type="predicted"/>
<evidence type="ECO:0000256" key="1">
    <source>
        <dbReference type="SAM" id="MobiDB-lite"/>
    </source>
</evidence>
<feature type="compositionally biased region" description="Polar residues" evidence="1">
    <location>
        <begin position="528"/>
        <end position="548"/>
    </location>
</feature>
<gene>
    <name evidence="2" type="ORF">DB43_GF00400</name>
</gene>
<feature type="compositionally biased region" description="Basic and acidic residues" evidence="1">
    <location>
        <begin position="502"/>
        <end position="522"/>
    </location>
</feature>
<name>A0A0C1EBR8_9BACT</name>
<evidence type="ECO:0000313" key="2">
    <source>
        <dbReference type="EMBL" id="KIA77498.1"/>
    </source>
</evidence>
<feature type="compositionally biased region" description="Basic and acidic residues" evidence="1">
    <location>
        <begin position="322"/>
        <end position="342"/>
    </location>
</feature>
<dbReference type="PATRIC" id="fig|83552.4.peg.1362"/>
<feature type="compositionally biased region" description="Basic and acidic residues" evidence="1">
    <location>
        <begin position="432"/>
        <end position="442"/>
    </location>
</feature>
<feature type="compositionally biased region" description="Pro residues" evidence="1">
    <location>
        <begin position="463"/>
        <end position="484"/>
    </location>
</feature>
<organism evidence="2 3">
    <name type="scientific">Parachlamydia acanthamoebae</name>
    <dbReference type="NCBI Taxonomy" id="83552"/>
    <lineage>
        <taxon>Bacteria</taxon>
        <taxon>Pseudomonadati</taxon>
        <taxon>Chlamydiota</taxon>
        <taxon>Chlamydiia</taxon>
        <taxon>Parachlamydiales</taxon>
        <taxon>Parachlamydiaceae</taxon>
        <taxon>Parachlamydia</taxon>
    </lineage>
</organism>
<feature type="compositionally biased region" description="Basic and acidic residues" evidence="1">
    <location>
        <begin position="379"/>
        <end position="404"/>
    </location>
</feature>
<accession>A0A0C1EBR8</accession>
<feature type="compositionally biased region" description="Low complexity" evidence="1">
    <location>
        <begin position="245"/>
        <end position="290"/>
    </location>
</feature>
<dbReference type="Proteomes" id="UP000031307">
    <property type="component" value="Unassembled WGS sequence"/>
</dbReference>